<dbReference type="SUPFAM" id="SSF158472">
    <property type="entry name" value="HAMP domain-like"/>
    <property type="match status" value="1"/>
</dbReference>
<evidence type="ECO:0000256" key="4">
    <source>
        <dbReference type="SAM" id="Coils"/>
    </source>
</evidence>
<dbReference type="InterPro" id="IPR051310">
    <property type="entry name" value="MCP_chemotaxis"/>
</dbReference>
<dbReference type="EMBL" id="JAUSUW010000005">
    <property type="protein sequence ID" value="MDQ0420950.1"/>
    <property type="molecule type" value="Genomic_DNA"/>
</dbReference>
<keyword evidence="4" id="KW-0175">Coiled coil</keyword>
<organism evidence="8 9">
    <name type="scientific">Peteryoungia aggregata LMG 23059</name>
    <dbReference type="NCBI Taxonomy" id="1368425"/>
    <lineage>
        <taxon>Bacteria</taxon>
        <taxon>Pseudomonadati</taxon>
        <taxon>Pseudomonadota</taxon>
        <taxon>Alphaproteobacteria</taxon>
        <taxon>Hyphomicrobiales</taxon>
        <taxon>Rhizobiaceae</taxon>
        <taxon>Peteryoungia</taxon>
    </lineage>
</organism>
<comment type="caution">
    <text evidence="8">The sequence shown here is derived from an EMBL/GenBank/DDBJ whole genome shotgun (WGS) entry which is preliminary data.</text>
</comment>
<dbReference type="PROSITE" id="PS50885">
    <property type="entry name" value="HAMP"/>
    <property type="match status" value="2"/>
</dbReference>
<dbReference type="PANTHER" id="PTHR43531:SF11">
    <property type="entry name" value="METHYL-ACCEPTING CHEMOTAXIS PROTEIN 3"/>
    <property type="match status" value="1"/>
</dbReference>
<comment type="similarity">
    <text evidence="2">Belongs to the methyl-accepting chemotaxis (MCP) protein family.</text>
</comment>
<evidence type="ECO:0000256" key="5">
    <source>
        <dbReference type="SAM" id="Phobius"/>
    </source>
</evidence>
<dbReference type="SMART" id="SM00283">
    <property type="entry name" value="MA"/>
    <property type="match status" value="1"/>
</dbReference>
<evidence type="ECO:0000256" key="1">
    <source>
        <dbReference type="ARBA" id="ARBA00022500"/>
    </source>
</evidence>
<evidence type="ECO:0000259" key="7">
    <source>
        <dbReference type="PROSITE" id="PS50885"/>
    </source>
</evidence>
<feature type="domain" description="HAMP" evidence="7">
    <location>
        <begin position="199"/>
        <end position="252"/>
    </location>
</feature>
<feature type="domain" description="Methyl-accepting transducer" evidence="6">
    <location>
        <begin position="336"/>
        <end position="565"/>
    </location>
</feature>
<proteinExistence type="inferred from homology"/>
<evidence type="ECO:0000313" key="9">
    <source>
        <dbReference type="Proteomes" id="UP001238496"/>
    </source>
</evidence>
<feature type="transmembrane region" description="Helical" evidence="5">
    <location>
        <begin position="12"/>
        <end position="35"/>
    </location>
</feature>
<keyword evidence="5" id="KW-0812">Transmembrane</keyword>
<sequence>MLRLLNSFSLTMKLATLIVGINLLGIIGLSSYSWISQRDTMLTLAEASWGKDSTQFASLAAGGVKWGKAEAVAETYKLYRDDPALDLVQFAALNADLKVVDTWRREGIQGLAGDEAILAALRAAPSNQVLDISQLSSGVVSFVTPLPLDKNGKAQGYVFTTWSAQQVLATARNNALVSLAIQGAVIAFAVTAFLIAMRRMVGRPLGLISGRISALQKGDMDTPVLFQDKGDEVGFLARALEQFRLDAIETTAQRQRAEQQQLSLDQERARNAAMSEEAAETQRRIIDRVGAALSLLAGGQLATRLNDLGPDFEQLRVDFNAMVDSVSDAISSIKTASVAVENGAGELAGQAEQLAKRTEQQAASLEETAAALDQVAATVKTSSNSADHAGRMVGEAKTEARESAEVVRRAIGAMDRIQSSSSQIGQIITVIDEIAFQTNLLALNAGVEAARAGEAGKGFAVVAQEVRELAQRSANAAKEIKQLVATSNAEVAGGVNLVNETGAALLKIEDRIGNIAETIVAIAASYREQSSGLQEINHAINDMDQATQRNAAMVEETSAACHDLLGQSRLLQEAAGRFTLAASDPRGSKAA</sequence>
<feature type="coiled-coil region" evidence="4">
    <location>
        <begin position="240"/>
        <end position="284"/>
    </location>
</feature>
<evidence type="ECO:0000256" key="2">
    <source>
        <dbReference type="ARBA" id="ARBA00029447"/>
    </source>
</evidence>
<protein>
    <submittedName>
        <fullName evidence="8">Methyl-accepting chemotaxis protein</fullName>
    </submittedName>
</protein>
<dbReference type="Pfam" id="PF00672">
    <property type="entry name" value="HAMP"/>
    <property type="match status" value="1"/>
</dbReference>
<dbReference type="PRINTS" id="PR00260">
    <property type="entry name" value="CHEMTRNSDUCR"/>
</dbReference>
<dbReference type="RefSeq" id="WP_307372151.1">
    <property type="nucleotide sequence ID" value="NZ_JAUSUW010000005.1"/>
</dbReference>
<feature type="transmembrane region" description="Helical" evidence="5">
    <location>
        <begin position="175"/>
        <end position="196"/>
    </location>
</feature>
<evidence type="ECO:0000259" key="6">
    <source>
        <dbReference type="PROSITE" id="PS50111"/>
    </source>
</evidence>
<evidence type="ECO:0000313" key="8">
    <source>
        <dbReference type="EMBL" id="MDQ0420950.1"/>
    </source>
</evidence>
<name>A0ABU0G6H7_9HYPH</name>
<keyword evidence="5" id="KW-1133">Transmembrane helix</keyword>
<accession>A0ABU0G6H7</accession>
<dbReference type="CDD" id="cd11386">
    <property type="entry name" value="MCP_signal"/>
    <property type="match status" value="1"/>
</dbReference>
<keyword evidence="9" id="KW-1185">Reference proteome</keyword>
<dbReference type="Pfam" id="PF00015">
    <property type="entry name" value="MCPsignal"/>
    <property type="match status" value="1"/>
</dbReference>
<dbReference type="PROSITE" id="PS50111">
    <property type="entry name" value="CHEMOTAXIS_TRANSDUC_2"/>
    <property type="match status" value="1"/>
</dbReference>
<dbReference type="InterPro" id="IPR004090">
    <property type="entry name" value="Chemotax_Me-accpt_rcpt"/>
</dbReference>
<dbReference type="InterPro" id="IPR003660">
    <property type="entry name" value="HAMP_dom"/>
</dbReference>
<gene>
    <name evidence="8" type="ORF">J2045_001977</name>
</gene>
<evidence type="ECO:0000256" key="3">
    <source>
        <dbReference type="PROSITE-ProRule" id="PRU00284"/>
    </source>
</evidence>
<dbReference type="PANTHER" id="PTHR43531">
    <property type="entry name" value="PROTEIN ICFG"/>
    <property type="match status" value="1"/>
</dbReference>
<keyword evidence="1" id="KW-0145">Chemotaxis</keyword>
<dbReference type="SMART" id="SM00304">
    <property type="entry name" value="HAMP"/>
    <property type="match status" value="2"/>
</dbReference>
<feature type="coiled-coil region" evidence="4">
    <location>
        <begin position="348"/>
        <end position="375"/>
    </location>
</feature>
<keyword evidence="5" id="KW-0472">Membrane</keyword>
<feature type="domain" description="HAMP" evidence="7">
    <location>
        <begin position="280"/>
        <end position="331"/>
    </location>
</feature>
<dbReference type="InterPro" id="IPR004089">
    <property type="entry name" value="MCPsignal_dom"/>
</dbReference>
<dbReference type="Gene3D" id="6.10.340.10">
    <property type="match status" value="1"/>
</dbReference>
<dbReference type="SUPFAM" id="SSF58104">
    <property type="entry name" value="Methyl-accepting chemotaxis protein (MCP) signaling domain"/>
    <property type="match status" value="1"/>
</dbReference>
<reference evidence="8 9" key="1">
    <citation type="submission" date="2023-07" db="EMBL/GenBank/DDBJ databases">
        <title>Genomic Encyclopedia of Type Strains, Phase IV (KMG-IV): sequencing the most valuable type-strain genomes for metagenomic binning, comparative biology and taxonomic classification.</title>
        <authorList>
            <person name="Goeker M."/>
        </authorList>
    </citation>
    <scope>NUCLEOTIDE SEQUENCE [LARGE SCALE GENOMIC DNA]</scope>
    <source>
        <strain evidence="8 9">DSM 1111</strain>
    </source>
</reference>
<keyword evidence="3" id="KW-0807">Transducer</keyword>
<dbReference type="Proteomes" id="UP001238496">
    <property type="component" value="Unassembled WGS sequence"/>
</dbReference>
<dbReference type="Gene3D" id="1.10.287.950">
    <property type="entry name" value="Methyl-accepting chemotaxis protein"/>
    <property type="match status" value="1"/>
</dbReference>